<evidence type="ECO:0000313" key="2">
    <source>
        <dbReference type="Proteomes" id="UP001188597"/>
    </source>
</evidence>
<accession>A0AA88W0K4</accession>
<organism evidence="1 2">
    <name type="scientific">Escallonia herrerae</name>
    <dbReference type="NCBI Taxonomy" id="1293975"/>
    <lineage>
        <taxon>Eukaryota</taxon>
        <taxon>Viridiplantae</taxon>
        <taxon>Streptophyta</taxon>
        <taxon>Embryophyta</taxon>
        <taxon>Tracheophyta</taxon>
        <taxon>Spermatophyta</taxon>
        <taxon>Magnoliopsida</taxon>
        <taxon>eudicotyledons</taxon>
        <taxon>Gunneridae</taxon>
        <taxon>Pentapetalae</taxon>
        <taxon>asterids</taxon>
        <taxon>campanulids</taxon>
        <taxon>Escalloniales</taxon>
        <taxon>Escalloniaceae</taxon>
        <taxon>Escallonia</taxon>
    </lineage>
</organism>
<dbReference type="PANTHER" id="PTHR31722">
    <property type="entry name" value="OS06G0675200 PROTEIN"/>
    <property type="match status" value="1"/>
</dbReference>
<name>A0AA88W0K4_9ASTE</name>
<dbReference type="PANTHER" id="PTHR31722:SF71">
    <property type="entry name" value="GENOME ASSEMBLY, CHROMOSOME: A05"/>
    <property type="match status" value="1"/>
</dbReference>
<sequence>MACLNMFSNEQQGFCTAMGPRISFSNDFADTKQAIKHESSYREAPVSSDFEFSVSGFTPIAADELFSKGRLLPLKENCTKLTLRDELLNDDEYEDVLPRLPKNSGWWKEKLGLKRSHVTPKKADKIDVVPLERIDEVEKAVFVDQVDANITGEINGPLFDKAFLVNSTSIYSRSKSS</sequence>
<reference evidence="1" key="1">
    <citation type="submission" date="2022-12" db="EMBL/GenBank/DDBJ databases">
        <title>Draft genome assemblies for two species of Escallonia (Escalloniales).</title>
        <authorList>
            <person name="Chanderbali A."/>
            <person name="Dervinis C."/>
            <person name="Anghel I."/>
            <person name="Soltis D."/>
            <person name="Soltis P."/>
            <person name="Zapata F."/>
        </authorList>
    </citation>
    <scope>NUCLEOTIDE SEQUENCE</scope>
    <source>
        <strain evidence="1">UCBG64.0493</strain>
        <tissue evidence="1">Leaf</tissue>
    </source>
</reference>
<dbReference type="Proteomes" id="UP001188597">
    <property type="component" value="Unassembled WGS sequence"/>
</dbReference>
<comment type="caution">
    <text evidence="1">The sequence shown here is derived from an EMBL/GenBank/DDBJ whole genome shotgun (WGS) entry which is preliminary data.</text>
</comment>
<dbReference type="EMBL" id="JAVXUP010001169">
    <property type="protein sequence ID" value="KAK3015050.1"/>
    <property type="molecule type" value="Genomic_DNA"/>
</dbReference>
<keyword evidence="2" id="KW-1185">Reference proteome</keyword>
<evidence type="ECO:0000313" key="1">
    <source>
        <dbReference type="EMBL" id="KAK3015050.1"/>
    </source>
</evidence>
<gene>
    <name evidence="1" type="ORF">RJ639_005575</name>
</gene>
<protein>
    <submittedName>
        <fullName evidence="1">Uncharacterized protein</fullName>
    </submittedName>
</protein>
<dbReference type="AlphaFoldDB" id="A0AA88W0K4"/>
<proteinExistence type="predicted"/>